<gene>
    <name evidence="2" type="ORF">HX798_25445</name>
</gene>
<protein>
    <recommendedName>
        <fullName evidence="1">PIN domain-containing protein</fullName>
    </recommendedName>
</protein>
<sequence>MNTIQQSHSGDGDNVARDKIINEIRSLAPNDLILLMEMVFESLRQKNLAGAKAQMAMLKTIAQRDQESAALAEVMSIQVGLTEAQDGDKAWVTVARIIGTATNPILRDVCQAALLRLSHGTKQEDDARALYLREAAPGIYAKEAFMRYHADEEQLQEALVGFPPEPVLTGIVGGALRLQSGSLSLHAADRLNTLYGSYNSKVLLAIATGLCLNPEIADYHLWLHRPEVKDRVDGLRDSIVALLDESGTDVRLHDLGCSIFKVYQGQECEGLFEALKRNLQHMDPDRSVEIARFKALAGENSLLGQAELDLKEACEDPKKRSVWCRQFLDSSPHALEQVGPFINLASSSELAEWLANERILSDASAMEEAFIRLAACIHEHSGHPQLLIHRQNVSEQVDQFVAEWAEVLPSLNPNSVFDLAEKLAAADLSHKAIKLTTPLIPSHELWPSPYVMIHMQCLQQAGQNKTFNELLKRISGADRSVPLLSLQSVQAERGGDTALAIEFSEAMIKLAPESPWPWYRGCYLLDRYRTLEEQKIFHLRIPDLLLVHPSREVKGILFFLSRAGSFKRAEGRWVDWMIRAPRKHAVDFVNFHFGLATGRSEPMDVSSSMEQCIDAVQYCHERERLVRLIVNDEHNISECTLMGSSQVGQLLLRLSPGESENLNMATFKLEERLPPYVACLRIALKLRHLHNDGHDCFVMMQMPSDPAEFIPLLEEKMAEGAERRERLQSMDAIPLYLRGHALYPSDAFKAALNCWSDSKVPKSALSDVGEAEPQEVVLDAYSIGYLAATNLARCVLGSGVTFVLPAATKEALEQFLSEITDDNFMMLGVNDAGRLSRTTASDVKERDAHVIEAIKLILKNAKVVLPLVHDAELEMLTIKDGVDVTVFDAMQLSIANKIPWFCMDGAFIALHRANGHPLVDTQAVLLRAMNSSPFEFSQLRHSLVLYALGALPLPVTLQDLYRLSSTHDSLAGLILFKIIETHGREIFSPEGRLEYLLDFMFLHLLTMFGRESAAIRSRYSPWVTYTSHVFNHGLSLYLELSERGSGELRLAAAVRHMGRTAQRMSANGGDFRPFIRELLDRFISFTQGRFMDWSVVGQNYRLLLQQEQAAASNYESAEIG</sequence>
<accession>A0A7Y7ZFW3</accession>
<dbReference type="Pfam" id="PF20698">
    <property type="entry name" value="PIN-TPR-GreABC"/>
    <property type="match status" value="1"/>
</dbReference>
<evidence type="ECO:0000313" key="2">
    <source>
        <dbReference type="EMBL" id="NWC83607.1"/>
    </source>
</evidence>
<reference evidence="2 3" key="1">
    <citation type="submission" date="2020-04" db="EMBL/GenBank/DDBJ databases">
        <title>Molecular characterization of pseudomonads from Agaricus bisporus reveal novel blotch 2 pathogens in Western Europe.</title>
        <authorList>
            <person name="Taparia T."/>
            <person name="Krijger M."/>
            <person name="Haynes E."/>
            <person name="Elpinstone J.G."/>
            <person name="Noble R."/>
            <person name="Van Der Wolf J."/>
        </authorList>
    </citation>
    <scope>NUCLEOTIDE SEQUENCE [LARGE SCALE GENOMIC DNA]</scope>
    <source>
        <strain evidence="2 3">P7765</strain>
    </source>
</reference>
<dbReference type="Proteomes" id="UP000542695">
    <property type="component" value="Unassembled WGS sequence"/>
</dbReference>
<dbReference type="RefSeq" id="WP_093257662.1">
    <property type="nucleotide sequence ID" value="NZ_JACARV010000097.1"/>
</dbReference>
<name>A0A7Y7ZFW3_PSEPU</name>
<evidence type="ECO:0000259" key="1">
    <source>
        <dbReference type="Pfam" id="PF20698"/>
    </source>
</evidence>
<dbReference type="InterPro" id="IPR048987">
    <property type="entry name" value="PIN-TPR-GreABC"/>
</dbReference>
<comment type="caution">
    <text evidence="2">The sequence shown here is derived from an EMBL/GenBank/DDBJ whole genome shotgun (WGS) entry which is preliminary data.</text>
</comment>
<dbReference type="AlphaFoldDB" id="A0A7Y7ZFW3"/>
<organism evidence="2 3">
    <name type="scientific">Pseudomonas putida</name>
    <name type="common">Arthrobacter siderocapsulatus</name>
    <dbReference type="NCBI Taxonomy" id="303"/>
    <lineage>
        <taxon>Bacteria</taxon>
        <taxon>Pseudomonadati</taxon>
        <taxon>Pseudomonadota</taxon>
        <taxon>Gammaproteobacteria</taxon>
        <taxon>Pseudomonadales</taxon>
        <taxon>Pseudomonadaceae</taxon>
        <taxon>Pseudomonas</taxon>
    </lineage>
</organism>
<proteinExistence type="predicted"/>
<feature type="domain" description="PIN" evidence="1">
    <location>
        <begin position="777"/>
        <end position="907"/>
    </location>
</feature>
<dbReference type="EMBL" id="JACARV010000097">
    <property type="protein sequence ID" value="NWC83607.1"/>
    <property type="molecule type" value="Genomic_DNA"/>
</dbReference>
<evidence type="ECO:0000313" key="3">
    <source>
        <dbReference type="Proteomes" id="UP000542695"/>
    </source>
</evidence>